<feature type="region of interest" description="Disordered" evidence="1">
    <location>
        <begin position="1"/>
        <end position="25"/>
    </location>
</feature>
<evidence type="ECO:0000313" key="2">
    <source>
        <dbReference type="EMBL" id="KAJ5487795.1"/>
    </source>
</evidence>
<keyword evidence="3" id="KW-1185">Reference proteome</keyword>
<dbReference type="Proteomes" id="UP001147760">
    <property type="component" value="Unassembled WGS sequence"/>
</dbReference>
<comment type="caution">
    <text evidence="2">The sequence shown here is derived from an EMBL/GenBank/DDBJ whole genome shotgun (WGS) entry which is preliminary data.</text>
</comment>
<dbReference type="AlphaFoldDB" id="A0A9W9XCG6"/>
<sequence>MHDPGLESAEPHVSAEAGISRRAPMTHVEAWEHPTATTAYLTISPGMQMQGELRARPGPY</sequence>
<reference evidence="2" key="2">
    <citation type="journal article" date="2023" name="IMA Fungus">
        <title>Comparative genomic study of the Penicillium genus elucidates a diverse pangenome and 15 lateral gene transfer events.</title>
        <authorList>
            <person name="Petersen C."/>
            <person name="Sorensen T."/>
            <person name="Nielsen M.R."/>
            <person name="Sondergaard T.E."/>
            <person name="Sorensen J.L."/>
            <person name="Fitzpatrick D.A."/>
            <person name="Frisvad J.C."/>
            <person name="Nielsen K.L."/>
        </authorList>
    </citation>
    <scope>NUCLEOTIDE SEQUENCE</scope>
    <source>
        <strain evidence="2">IBT 17660</strain>
    </source>
</reference>
<dbReference type="EMBL" id="JAPWDO010000001">
    <property type="protein sequence ID" value="KAJ5487795.1"/>
    <property type="molecule type" value="Genomic_DNA"/>
</dbReference>
<accession>A0A9W9XCG6</accession>
<reference evidence="2" key="1">
    <citation type="submission" date="2022-12" db="EMBL/GenBank/DDBJ databases">
        <authorList>
            <person name="Petersen C."/>
        </authorList>
    </citation>
    <scope>NUCLEOTIDE SEQUENCE</scope>
    <source>
        <strain evidence="2">IBT 17660</strain>
    </source>
</reference>
<evidence type="ECO:0000256" key="1">
    <source>
        <dbReference type="SAM" id="MobiDB-lite"/>
    </source>
</evidence>
<gene>
    <name evidence="2" type="ORF">N7530_002095</name>
</gene>
<evidence type="ECO:0000313" key="3">
    <source>
        <dbReference type="Proteomes" id="UP001147760"/>
    </source>
</evidence>
<organism evidence="2 3">
    <name type="scientific">Penicillium desertorum</name>
    <dbReference type="NCBI Taxonomy" id="1303715"/>
    <lineage>
        <taxon>Eukaryota</taxon>
        <taxon>Fungi</taxon>
        <taxon>Dikarya</taxon>
        <taxon>Ascomycota</taxon>
        <taxon>Pezizomycotina</taxon>
        <taxon>Eurotiomycetes</taxon>
        <taxon>Eurotiomycetidae</taxon>
        <taxon>Eurotiales</taxon>
        <taxon>Aspergillaceae</taxon>
        <taxon>Penicillium</taxon>
    </lineage>
</organism>
<name>A0A9W9XCG6_9EURO</name>
<proteinExistence type="predicted"/>
<protein>
    <submittedName>
        <fullName evidence="2">Uncharacterized protein</fullName>
    </submittedName>
</protein>